<feature type="repeat" description="WD" evidence="3">
    <location>
        <begin position="150"/>
        <end position="189"/>
    </location>
</feature>
<dbReference type="PANTHER" id="PTHR14604">
    <property type="entry name" value="WD40 REPEAT PF20"/>
    <property type="match status" value="1"/>
</dbReference>
<feature type="domain" description="F-box" evidence="4">
    <location>
        <begin position="65"/>
        <end position="111"/>
    </location>
</feature>
<reference evidence="5" key="1">
    <citation type="journal article" date="2020" name="Microb. Genom.">
        <title>Genetic diversity of clinical and environmental Mucorales isolates obtained from an investigation of mucormycosis cases among solid organ transplant recipients.</title>
        <authorList>
            <person name="Nguyen M.H."/>
            <person name="Kaul D."/>
            <person name="Muto C."/>
            <person name="Cheng S.J."/>
            <person name="Richter R.A."/>
            <person name="Bruno V.M."/>
            <person name="Liu G."/>
            <person name="Beyhan S."/>
            <person name="Sundermann A.J."/>
            <person name="Mounaud S."/>
            <person name="Pasculle A.W."/>
            <person name="Nierman W.C."/>
            <person name="Driscoll E."/>
            <person name="Cumbie R."/>
            <person name="Clancy C.J."/>
            <person name="Dupont C.L."/>
        </authorList>
    </citation>
    <scope>NUCLEOTIDE SEQUENCE</scope>
    <source>
        <strain evidence="5">GL16</strain>
    </source>
</reference>
<dbReference type="PRINTS" id="PR00320">
    <property type="entry name" value="GPROTEINBRPT"/>
</dbReference>
<dbReference type="CDD" id="cd00200">
    <property type="entry name" value="WD40"/>
    <property type="match status" value="1"/>
</dbReference>
<feature type="repeat" description="WD" evidence="3">
    <location>
        <begin position="190"/>
        <end position="229"/>
    </location>
</feature>
<dbReference type="SUPFAM" id="SSF50978">
    <property type="entry name" value="WD40 repeat-like"/>
    <property type="match status" value="1"/>
</dbReference>
<dbReference type="Gene3D" id="2.130.10.10">
    <property type="entry name" value="YVTN repeat-like/Quinoprotein amine dehydrogenase"/>
    <property type="match status" value="1"/>
</dbReference>
<dbReference type="InterPro" id="IPR036047">
    <property type="entry name" value="F-box-like_dom_sf"/>
</dbReference>
<evidence type="ECO:0000259" key="4">
    <source>
        <dbReference type="PROSITE" id="PS50181"/>
    </source>
</evidence>
<dbReference type="InterPro" id="IPR001680">
    <property type="entry name" value="WD40_rpt"/>
</dbReference>
<dbReference type="SMART" id="SM00256">
    <property type="entry name" value="FBOX"/>
    <property type="match status" value="1"/>
</dbReference>
<dbReference type="Pfam" id="PF00400">
    <property type="entry name" value="WD40"/>
    <property type="match status" value="5"/>
</dbReference>
<evidence type="ECO:0000256" key="1">
    <source>
        <dbReference type="ARBA" id="ARBA00022574"/>
    </source>
</evidence>
<feature type="repeat" description="WD" evidence="3">
    <location>
        <begin position="350"/>
        <end position="382"/>
    </location>
</feature>
<dbReference type="InterPro" id="IPR019775">
    <property type="entry name" value="WD40_repeat_CS"/>
</dbReference>
<name>A0A9P6YBT2_RHIOR</name>
<dbReference type="InterPro" id="IPR020472">
    <property type="entry name" value="WD40_PAC1"/>
</dbReference>
<dbReference type="InterPro" id="IPR015943">
    <property type="entry name" value="WD40/YVTN_repeat-like_dom_sf"/>
</dbReference>
<dbReference type="PROSITE" id="PS50082">
    <property type="entry name" value="WD_REPEATS_2"/>
    <property type="match status" value="6"/>
</dbReference>
<keyword evidence="1 3" id="KW-0853">WD repeat</keyword>
<evidence type="ECO:0000313" key="5">
    <source>
        <dbReference type="EMBL" id="KAG1544353.1"/>
    </source>
</evidence>
<dbReference type="SMART" id="SM00320">
    <property type="entry name" value="WD40"/>
    <property type="match status" value="6"/>
</dbReference>
<dbReference type="Pfam" id="PF12937">
    <property type="entry name" value="F-box-like"/>
    <property type="match status" value="1"/>
</dbReference>
<dbReference type="PROSITE" id="PS00678">
    <property type="entry name" value="WD_REPEATS_1"/>
    <property type="match status" value="3"/>
</dbReference>
<accession>A0A9P6YBT2</accession>
<dbReference type="InterPro" id="IPR050995">
    <property type="entry name" value="WD-F-box_domain-protein"/>
</dbReference>
<dbReference type="Proteomes" id="UP000717996">
    <property type="component" value="Unassembled WGS sequence"/>
</dbReference>
<keyword evidence="2" id="KW-0677">Repeat</keyword>
<evidence type="ECO:0000256" key="2">
    <source>
        <dbReference type="ARBA" id="ARBA00022737"/>
    </source>
</evidence>
<evidence type="ECO:0000256" key="3">
    <source>
        <dbReference type="PROSITE-ProRule" id="PRU00221"/>
    </source>
</evidence>
<organism evidence="5 6">
    <name type="scientific">Rhizopus oryzae</name>
    <name type="common">Mucormycosis agent</name>
    <name type="synonym">Rhizopus arrhizus var. delemar</name>
    <dbReference type="NCBI Taxonomy" id="64495"/>
    <lineage>
        <taxon>Eukaryota</taxon>
        <taxon>Fungi</taxon>
        <taxon>Fungi incertae sedis</taxon>
        <taxon>Mucoromycota</taxon>
        <taxon>Mucoromycotina</taxon>
        <taxon>Mucoromycetes</taxon>
        <taxon>Mucorales</taxon>
        <taxon>Mucorineae</taxon>
        <taxon>Rhizopodaceae</taxon>
        <taxon>Rhizopus</taxon>
    </lineage>
</organism>
<dbReference type="SUPFAM" id="SSF81383">
    <property type="entry name" value="F-box domain"/>
    <property type="match status" value="1"/>
</dbReference>
<gene>
    <name evidence="5" type="ORF">G6F51_006111</name>
</gene>
<dbReference type="InterPro" id="IPR001810">
    <property type="entry name" value="F-box_dom"/>
</dbReference>
<sequence>MTSAMTIPSSLPHYSTTNYCKMRVQYRKARQLSLTMNSIRHKYNNRGLRPVRSTHSIRTRVPYKKDFIRLFPYEITCQIISYLDINTLCELFTVSKTWYQIARSDQAWKTQFYQHFKLINNQYSNWYEFTKHHAILNTRWDRGQVMTHYLLGHLDSVYCLQFDKRLLFTGSRDRTVKIWDLCTYQCIHTLYGHDASVLCLRYDDELLVTGSSDTTLIVWSMRTRQPISRLTGHMSSVLDICLDSNYIISCSKDSTIRVWDRHTFELIRTIVAHRGPVNAIELVGRKLVSASGVGLIKMWDIATGECLRKYVGHTRGLACVKYDGKRIVSGSNDRTIKVWDAESGKCLLTLEGHTGLVRALCFNEERIISASYDQNIRVWDMKGLFTKLSEWT</sequence>
<protein>
    <recommendedName>
        <fullName evidence="4">F-box domain-containing protein</fullName>
    </recommendedName>
</protein>
<feature type="repeat" description="WD" evidence="3">
    <location>
        <begin position="270"/>
        <end position="309"/>
    </location>
</feature>
<proteinExistence type="predicted"/>
<dbReference type="EMBL" id="JAANIT010000804">
    <property type="protein sequence ID" value="KAG1544353.1"/>
    <property type="molecule type" value="Genomic_DNA"/>
</dbReference>
<feature type="repeat" description="WD" evidence="3">
    <location>
        <begin position="310"/>
        <end position="349"/>
    </location>
</feature>
<dbReference type="PROSITE" id="PS50181">
    <property type="entry name" value="FBOX"/>
    <property type="match status" value="1"/>
</dbReference>
<evidence type="ECO:0000313" key="6">
    <source>
        <dbReference type="Proteomes" id="UP000717996"/>
    </source>
</evidence>
<dbReference type="InterPro" id="IPR036322">
    <property type="entry name" value="WD40_repeat_dom_sf"/>
</dbReference>
<feature type="repeat" description="WD" evidence="3">
    <location>
        <begin position="230"/>
        <end position="269"/>
    </location>
</feature>
<dbReference type="PROSITE" id="PS50294">
    <property type="entry name" value="WD_REPEATS_REGION"/>
    <property type="match status" value="5"/>
</dbReference>
<dbReference type="Gene3D" id="1.20.1280.50">
    <property type="match status" value="1"/>
</dbReference>
<dbReference type="PANTHER" id="PTHR14604:SF4">
    <property type="entry name" value="F-BOX DOMAIN-CONTAINING PROTEIN"/>
    <property type="match status" value="1"/>
</dbReference>
<comment type="caution">
    <text evidence="5">The sequence shown here is derived from an EMBL/GenBank/DDBJ whole genome shotgun (WGS) entry which is preliminary data.</text>
</comment>
<dbReference type="AlphaFoldDB" id="A0A9P6YBT2"/>
<dbReference type="OrthoDB" id="19711at2759"/>